<accession>A0A7S8IBX4</accession>
<evidence type="ECO:0000313" key="2">
    <source>
        <dbReference type="Proteomes" id="UP000594468"/>
    </source>
</evidence>
<gene>
    <name evidence="1" type="ORF">G4Y79_14620</name>
</gene>
<evidence type="ECO:0000313" key="1">
    <source>
        <dbReference type="EMBL" id="QPC80940.1"/>
    </source>
</evidence>
<organism evidence="1 2">
    <name type="scientific">Phototrophicus methaneseepsis</name>
    <dbReference type="NCBI Taxonomy" id="2710758"/>
    <lineage>
        <taxon>Bacteria</taxon>
        <taxon>Bacillati</taxon>
        <taxon>Chloroflexota</taxon>
        <taxon>Candidatus Thermofontia</taxon>
        <taxon>Phototrophicales</taxon>
        <taxon>Phototrophicaceae</taxon>
        <taxon>Phototrophicus</taxon>
    </lineage>
</organism>
<dbReference type="Proteomes" id="UP000594468">
    <property type="component" value="Chromosome"/>
</dbReference>
<sequence>MSSSEVRFACGDVDAQIAEHLNCIQVDPERMPAIRKAYKQDIQQFIGQSGQEARLLQRSLEQTKDRELNIWRAYTRHGMHNDVYVKLAQEVQAERESIENALQSVKHESGSHIENLDRALDILGHIGVQYPKLDLETQRELLRQLVSKVVIDMQGKIIELQLLPPFIYLKAIFRR</sequence>
<dbReference type="KEGG" id="pmet:G4Y79_14620"/>
<reference evidence="1 2" key="1">
    <citation type="submission" date="2020-02" db="EMBL/GenBank/DDBJ databases">
        <authorList>
            <person name="Zheng R.K."/>
            <person name="Sun C.M."/>
        </authorList>
    </citation>
    <scope>NUCLEOTIDE SEQUENCE [LARGE SCALE GENOMIC DNA]</scope>
    <source>
        <strain evidence="2">rifampicinis</strain>
    </source>
</reference>
<dbReference type="EMBL" id="CP062983">
    <property type="protein sequence ID" value="QPC80940.1"/>
    <property type="molecule type" value="Genomic_DNA"/>
</dbReference>
<protein>
    <submittedName>
        <fullName evidence="1">Uncharacterized protein</fullName>
    </submittedName>
</protein>
<proteinExistence type="predicted"/>
<dbReference type="AlphaFoldDB" id="A0A7S8IBX4"/>
<dbReference type="RefSeq" id="WP_195169015.1">
    <property type="nucleotide sequence ID" value="NZ_CP062983.1"/>
</dbReference>
<keyword evidence="2" id="KW-1185">Reference proteome</keyword>
<name>A0A7S8IBX4_9CHLR</name>